<dbReference type="PANTHER" id="PTHR47389:SF8">
    <property type="entry name" value="EXPRESSED PROTEIN"/>
    <property type="match status" value="1"/>
</dbReference>
<reference evidence="2" key="1">
    <citation type="submission" date="2023-07" db="EMBL/GenBank/DDBJ databases">
        <title>A chromosome-level genome assembly of Lolium multiflorum.</title>
        <authorList>
            <person name="Chen Y."/>
            <person name="Copetti D."/>
            <person name="Kolliker R."/>
            <person name="Studer B."/>
        </authorList>
    </citation>
    <scope>NUCLEOTIDE SEQUENCE</scope>
    <source>
        <strain evidence="2">02402/16</strain>
        <tissue evidence="2">Leaf</tissue>
    </source>
</reference>
<dbReference type="Gene3D" id="2.40.10.120">
    <property type="match status" value="1"/>
</dbReference>
<dbReference type="EMBL" id="JAUUTY010000007">
    <property type="protein sequence ID" value="KAK1607497.1"/>
    <property type="molecule type" value="Genomic_DNA"/>
</dbReference>
<evidence type="ECO:0000256" key="1">
    <source>
        <dbReference type="SAM" id="MobiDB-lite"/>
    </source>
</evidence>
<evidence type="ECO:0008006" key="4">
    <source>
        <dbReference type="Google" id="ProtNLM"/>
    </source>
</evidence>
<proteinExistence type="predicted"/>
<dbReference type="PANTHER" id="PTHR47389">
    <property type="entry name" value="OS09G0436400 PROTEIN"/>
    <property type="match status" value="1"/>
</dbReference>
<evidence type="ECO:0000313" key="3">
    <source>
        <dbReference type="Proteomes" id="UP001231189"/>
    </source>
</evidence>
<dbReference type="Gene3D" id="2.30.42.10">
    <property type="match status" value="1"/>
</dbReference>
<feature type="compositionally biased region" description="Basic and acidic residues" evidence="1">
    <location>
        <begin position="1"/>
        <end position="16"/>
    </location>
</feature>
<sequence>MSDSAHLEPPAKKRNIDPIAPTNHPWNLPAKVDLVHRCDRPEDSVLLIPREANLRIGAEAKRVVARVSQAVVAVASIDVHGHQLWRASGFIVEFDECSMTGTIFSSATVAQKIHMFPDIEKIKVYLFDGASYEATIKACDNHWNLLVLSVSFDRSVKTMNMVEISENRTAADVHLGGFMQQPHPACESLCSGDTIIGLGRLSEEPFGLQANCGVYSYERWSNLPRFCHEMQKATFINTYAAVGGPAINKNGQVIGMLFHDLDCTPFVPSNVILKWWEHFKKTGTYCRPTMRVFGANLHNVRSASWLKLPTSLYKGSDGFLVELTSRSVQLAGLQQKDLIVECNGEPVATSLQLFEILAENIGKMVEVTFVKAEDNSRRSVYLPVEEIPEGDFYSWPISQYDVY</sequence>
<comment type="caution">
    <text evidence="2">The sequence shown here is derived from an EMBL/GenBank/DDBJ whole genome shotgun (WGS) entry which is preliminary data.</text>
</comment>
<protein>
    <recommendedName>
        <fullName evidence="4">PDZ domain-containing protein</fullName>
    </recommendedName>
</protein>
<organism evidence="2 3">
    <name type="scientific">Lolium multiflorum</name>
    <name type="common">Italian ryegrass</name>
    <name type="synonym">Lolium perenne subsp. multiflorum</name>
    <dbReference type="NCBI Taxonomy" id="4521"/>
    <lineage>
        <taxon>Eukaryota</taxon>
        <taxon>Viridiplantae</taxon>
        <taxon>Streptophyta</taxon>
        <taxon>Embryophyta</taxon>
        <taxon>Tracheophyta</taxon>
        <taxon>Spermatophyta</taxon>
        <taxon>Magnoliopsida</taxon>
        <taxon>Liliopsida</taxon>
        <taxon>Poales</taxon>
        <taxon>Poaceae</taxon>
        <taxon>BOP clade</taxon>
        <taxon>Pooideae</taxon>
        <taxon>Poodae</taxon>
        <taxon>Poeae</taxon>
        <taxon>Poeae Chloroplast Group 2 (Poeae type)</taxon>
        <taxon>Loliodinae</taxon>
        <taxon>Loliinae</taxon>
        <taxon>Lolium</taxon>
    </lineage>
</organism>
<name>A0AAD8QTK5_LOLMU</name>
<evidence type="ECO:0000313" key="2">
    <source>
        <dbReference type="EMBL" id="KAK1607497.1"/>
    </source>
</evidence>
<dbReference type="InterPro" id="IPR009003">
    <property type="entry name" value="Peptidase_S1_PA"/>
</dbReference>
<dbReference type="AlphaFoldDB" id="A0AAD8QTK5"/>
<feature type="region of interest" description="Disordered" evidence="1">
    <location>
        <begin position="1"/>
        <end position="22"/>
    </location>
</feature>
<dbReference type="SUPFAM" id="SSF50156">
    <property type="entry name" value="PDZ domain-like"/>
    <property type="match status" value="1"/>
</dbReference>
<dbReference type="Proteomes" id="UP001231189">
    <property type="component" value="Unassembled WGS sequence"/>
</dbReference>
<keyword evidence="3" id="KW-1185">Reference proteome</keyword>
<gene>
    <name evidence="2" type="ORF">QYE76_031170</name>
</gene>
<accession>A0AAD8QTK5</accession>
<dbReference type="SUPFAM" id="SSF50494">
    <property type="entry name" value="Trypsin-like serine proteases"/>
    <property type="match status" value="1"/>
</dbReference>
<dbReference type="InterPro" id="IPR036034">
    <property type="entry name" value="PDZ_sf"/>
</dbReference>